<comment type="subunit">
    <text evidence="4">Homodimer.</text>
</comment>
<dbReference type="InterPro" id="IPR013785">
    <property type="entry name" value="Aldolase_TIM"/>
</dbReference>
<dbReference type="NCBIfam" id="TIGR02090">
    <property type="entry name" value="LEU1_arch"/>
    <property type="match status" value="1"/>
</dbReference>
<dbReference type="InterPro" id="IPR000891">
    <property type="entry name" value="PYR_CT"/>
</dbReference>
<keyword evidence="9" id="KW-0100">Branched-chain amino acid biosynthesis</keyword>
<dbReference type="PROSITE" id="PS50991">
    <property type="entry name" value="PYR_CT"/>
    <property type="match status" value="1"/>
</dbReference>
<keyword evidence="6" id="KW-0432">Leucine biosynthesis</keyword>
<dbReference type="PANTHER" id="PTHR10277">
    <property type="entry name" value="HOMOCITRATE SYNTHASE-RELATED"/>
    <property type="match status" value="1"/>
</dbReference>
<name>A0A7J3QDK5_9CREN</name>
<evidence type="ECO:0000256" key="6">
    <source>
        <dbReference type="ARBA" id="ARBA00022430"/>
    </source>
</evidence>
<dbReference type="Pfam" id="PF22617">
    <property type="entry name" value="HCS_D2"/>
    <property type="match status" value="1"/>
</dbReference>
<keyword evidence="8 11" id="KW-0808">Transferase</keyword>
<organism evidence="13">
    <name type="scientific">Ignisphaera aggregans</name>
    <dbReference type="NCBI Taxonomy" id="334771"/>
    <lineage>
        <taxon>Archaea</taxon>
        <taxon>Thermoproteota</taxon>
        <taxon>Thermoprotei</taxon>
        <taxon>Desulfurococcales</taxon>
        <taxon>Desulfurococcaceae</taxon>
        <taxon>Ignisphaera</taxon>
    </lineage>
</organism>
<dbReference type="CDD" id="cd07940">
    <property type="entry name" value="DRE_TIM_IPMS"/>
    <property type="match status" value="1"/>
</dbReference>
<evidence type="ECO:0000256" key="1">
    <source>
        <dbReference type="ARBA" id="ARBA00001968"/>
    </source>
</evidence>
<feature type="domain" description="Pyruvate carboxyltransferase" evidence="12">
    <location>
        <begin position="23"/>
        <end position="276"/>
    </location>
</feature>
<evidence type="ECO:0000256" key="4">
    <source>
        <dbReference type="ARBA" id="ARBA00011738"/>
    </source>
</evidence>
<evidence type="ECO:0000256" key="9">
    <source>
        <dbReference type="ARBA" id="ARBA00023304"/>
    </source>
</evidence>
<dbReference type="EMBL" id="DTET01000077">
    <property type="protein sequence ID" value="HGV66469.1"/>
    <property type="molecule type" value="Genomic_DNA"/>
</dbReference>
<dbReference type="FunFam" id="3.20.20.70:FF:000010">
    <property type="entry name" value="2-isopropylmalate synthase"/>
    <property type="match status" value="1"/>
</dbReference>
<keyword evidence="7" id="KW-0028">Amino-acid biosynthesis</keyword>
<comment type="similarity">
    <text evidence="3 11">Belongs to the alpha-IPM synthase/homocitrate synthase family.</text>
</comment>
<accession>A0A7J3QDK5</accession>
<reference evidence="13" key="1">
    <citation type="journal article" date="2020" name="mSystems">
        <title>Genome- and Community-Level Interaction Insights into Carbon Utilization and Element Cycling Functions of Hydrothermarchaeota in Hydrothermal Sediment.</title>
        <authorList>
            <person name="Zhou Z."/>
            <person name="Liu Y."/>
            <person name="Xu W."/>
            <person name="Pan J."/>
            <person name="Luo Z.H."/>
            <person name="Li M."/>
        </authorList>
    </citation>
    <scope>NUCLEOTIDE SEQUENCE [LARGE SCALE GENOMIC DNA]</scope>
    <source>
        <strain evidence="13">SpSt-721</strain>
    </source>
</reference>
<protein>
    <recommendedName>
        <fullName evidence="5">2-isopropylmalate synthase</fullName>
        <ecNumber evidence="5">2.3.3.13</ecNumber>
    </recommendedName>
    <alternativeName>
        <fullName evidence="10">Alpha-isopropylmalate synthase</fullName>
    </alternativeName>
</protein>
<dbReference type="InterPro" id="IPR054691">
    <property type="entry name" value="LeuA/HCS_post-cat"/>
</dbReference>
<evidence type="ECO:0000256" key="2">
    <source>
        <dbReference type="ARBA" id="ARBA00004689"/>
    </source>
</evidence>
<dbReference type="GO" id="GO:0009098">
    <property type="term" value="P:L-leucine biosynthetic process"/>
    <property type="evidence" value="ECO:0007669"/>
    <property type="project" value="UniProtKB-KW"/>
</dbReference>
<dbReference type="FunFam" id="1.10.238.260:FF:000001">
    <property type="entry name" value="2-isopropylmalate synthase"/>
    <property type="match status" value="1"/>
</dbReference>
<dbReference type="PROSITE" id="PS00815">
    <property type="entry name" value="AIPM_HOMOCIT_SYNTH_1"/>
    <property type="match status" value="1"/>
</dbReference>
<comment type="cofactor">
    <cofactor evidence="1">
        <name>a divalent metal cation</name>
        <dbReference type="ChEBI" id="CHEBI:60240"/>
    </cofactor>
</comment>
<comment type="caution">
    <text evidence="13">The sequence shown here is derived from an EMBL/GenBank/DDBJ whole genome shotgun (WGS) entry which is preliminary data.</text>
</comment>
<sequence>MNIAPTLNTIHENKIYESKKRYIRILDTTLRDGEQMPGVALNPITKLEIARALEELGVDSIEAGFPITSPGEFEAVKMIAKEISSSEIIALARSVKEDIDRVIDADTDAVHLFIATSDIHMKYKLRLSPDQVIERAVNAVEYAKSHGLVIEFSAEDATRSNPEFLAEVFQAVVDAGASRIDIADTVGVAYPSFMINLVNYVKSNVRGNYIISVHCHDDFGMAVANSVAGVEAGAGQVHATILGVGERAGNAALEEVATAVKFLLGYDVGIRFEKIKDAVQLVMRRFNIAIPPNKAIVGLNAFSHESGIHVHGILSHPLTYEPIDPSIIGAERRIVIGKHSGKHAVLFILKKLGYEPSDNIVDKVLKKVKEIADQGIKIDESTLINIVKGVVEGDMK</sequence>
<evidence type="ECO:0000256" key="3">
    <source>
        <dbReference type="ARBA" id="ARBA00006154"/>
    </source>
</evidence>
<dbReference type="Gene3D" id="1.10.238.260">
    <property type="match status" value="1"/>
</dbReference>
<dbReference type="InterPro" id="IPR011830">
    <property type="entry name" value="LEU1_arch"/>
</dbReference>
<dbReference type="InterPro" id="IPR050073">
    <property type="entry name" value="2-IPM_HCS-like"/>
</dbReference>
<evidence type="ECO:0000256" key="7">
    <source>
        <dbReference type="ARBA" id="ARBA00022605"/>
    </source>
</evidence>
<gene>
    <name evidence="13" type="ORF">ENV02_01470</name>
</gene>
<evidence type="ECO:0000256" key="10">
    <source>
        <dbReference type="ARBA" id="ARBA00030312"/>
    </source>
</evidence>
<dbReference type="GO" id="GO:0003852">
    <property type="term" value="F:2-isopropylmalate synthase activity"/>
    <property type="evidence" value="ECO:0007669"/>
    <property type="project" value="UniProtKB-EC"/>
</dbReference>
<dbReference type="SUPFAM" id="SSF51569">
    <property type="entry name" value="Aldolase"/>
    <property type="match status" value="1"/>
</dbReference>
<dbReference type="EC" id="2.3.3.13" evidence="5"/>
<evidence type="ECO:0000259" key="12">
    <source>
        <dbReference type="PROSITE" id="PS50991"/>
    </source>
</evidence>
<dbReference type="Pfam" id="PF00682">
    <property type="entry name" value="HMGL-like"/>
    <property type="match status" value="1"/>
</dbReference>
<dbReference type="AlphaFoldDB" id="A0A7J3QDK5"/>
<evidence type="ECO:0000256" key="8">
    <source>
        <dbReference type="ARBA" id="ARBA00022679"/>
    </source>
</evidence>
<dbReference type="PANTHER" id="PTHR10277:SF9">
    <property type="entry name" value="2-ISOPROPYLMALATE SYNTHASE 1, CHLOROPLASTIC-RELATED"/>
    <property type="match status" value="1"/>
</dbReference>
<evidence type="ECO:0000256" key="11">
    <source>
        <dbReference type="RuleBase" id="RU003523"/>
    </source>
</evidence>
<evidence type="ECO:0000313" key="13">
    <source>
        <dbReference type="EMBL" id="HGV66469.1"/>
    </source>
</evidence>
<dbReference type="InterPro" id="IPR002034">
    <property type="entry name" value="AIPM/Hcit_synth_CS"/>
</dbReference>
<dbReference type="Gene3D" id="3.20.20.70">
    <property type="entry name" value="Aldolase class I"/>
    <property type="match status" value="1"/>
</dbReference>
<evidence type="ECO:0000256" key="5">
    <source>
        <dbReference type="ARBA" id="ARBA00012973"/>
    </source>
</evidence>
<dbReference type="PROSITE" id="PS00816">
    <property type="entry name" value="AIPM_HOMOCIT_SYNTH_2"/>
    <property type="match status" value="1"/>
</dbReference>
<proteinExistence type="inferred from homology"/>
<comment type="pathway">
    <text evidence="2">Amino-acid biosynthesis; L-leucine biosynthesis; L-leucine from 3-methyl-2-oxobutanoate: step 1/4.</text>
</comment>